<protein>
    <recommendedName>
        <fullName evidence="3">Plasmid maintenance toxin (PemK-like)</fullName>
    </recommendedName>
</protein>
<gene>
    <name evidence="1" type="ORF">DWE98_09795</name>
</gene>
<name>A0A370L7V7_9HYPH</name>
<proteinExistence type="predicted"/>
<evidence type="ECO:0008006" key="3">
    <source>
        <dbReference type="Google" id="ProtNLM"/>
    </source>
</evidence>
<comment type="caution">
    <text evidence="1">The sequence shown here is derived from an EMBL/GenBank/DDBJ whole genome shotgun (WGS) entry which is preliminary data.</text>
</comment>
<evidence type="ECO:0000313" key="1">
    <source>
        <dbReference type="EMBL" id="RDJ26127.1"/>
    </source>
</evidence>
<dbReference type="OrthoDB" id="7432864at2"/>
<evidence type="ECO:0000313" key="2">
    <source>
        <dbReference type="Proteomes" id="UP000255207"/>
    </source>
</evidence>
<reference evidence="2" key="1">
    <citation type="submission" date="2018-07" db="EMBL/GenBank/DDBJ databases">
        <authorList>
            <person name="Safronova V.I."/>
            <person name="Chirak E.R."/>
            <person name="Sazanova A.L."/>
        </authorList>
    </citation>
    <scope>NUCLEOTIDE SEQUENCE [LARGE SCALE GENOMIC DNA]</scope>
    <source>
        <strain evidence="2">RCAM04685</strain>
    </source>
</reference>
<keyword evidence="2" id="KW-1185">Reference proteome</keyword>
<sequence length="145" mass="16200">MTWPEPTPGLVIRYSYLWQREAQAGQEEGLKDRPCAIVLAIENTPGEMRVYVLPVTHSPPVAAEDAIELPMQTRARLGLDGERSWIVISEANVFVWPGPDLRFLPGQGPASAAYGALPPGLFRIIRDRFVARARQRKARLVPRSE</sequence>
<dbReference type="EMBL" id="QQTP01000004">
    <property type="protein sequence ID" value="RDJ26127.1"/>
    <property type="molecule type" value="Genomic_DNA"/>
</dbReference>
<organism evidence="1 2">
    <name type="scientific">Bosea caraganae</name>
    <dbReference type="NCBI Taxonomy" id="2763117"/>
    <lineage>
        <taxon>Bacteria</taxon>
        <taxon>Pseudomonadati</taxon>
        <taxon>Pseudomonadota</taxon>
        <taxon>Alphaproteobacteria</taxon>
        <taxon>Hyphomicrobiales</taxon>
        <taxon>Boseaceae</taxon>
        <taxon>Bosea</taxon>
    </lineage>
</organism>
<dbReference type="AlphaFoldDB" id="A0A370L7V7"/>
<dbReference type="RefSeq" id="WP_114829016.1">
    <property type="nucleotide sequence ID" value="NZ_QQTO01000022.1"/>
</dbReference>
<dbReference type="Proteomes" id="UP000255207">
    <property type="component" value="Unassembled WGS sequence"/>
</dbReference>
<accession>A0A370L7V7</accession>